<dbReference type="GO" id="GO:0003677">
    <property type="term" value="F:DNA binding"/>
    <property type="evidence" value="ECO:0007669"/>
    <property type="project" value="UniProtKB-KW"/>
</dbReference>
<dbReference type="InterPro" id="IPR005175">
    <property type="entry name" value="PPC_dom"/>
</dbReference>
<dbReference type="InterPro" id="IPR025707">
    <property type="entry name" value="DNA_bp_PD1"/>
</dbReference>
<dbReference type="Proteomes" id="UP000702544">
    <property type="component" value="Unassembled WGS sequence"/>
</dbReference>
<dbReference type="PROSITE" id="PS51742">
    <property type="entry name" value="PPC"/>
    <property type="match status" value="1"/>
</dbReference>
<dbReference type="EMBL" id="JAACAK010000080">
    <property type="protein sequence ID" value="NIR75430.1"/>
    <property type="molecule type" value="Genomic_DNA"/>
</dbReference>
<name>A0AAE4ZCR5_9BACT</name>
<accession>A0AAE4ZCR5</accession>
<gene>
    <name evidence="2" type="ORF">GWO12_10030</name>
</gene>
<dbReference type="CDD" id="cd11378">
    <property type="entry name" value="DUF296"/>
    <property type="match status" value="1"/>
</dbReference>
<dbReference type="SUPFAM" id="SSF117856">
    <property type="entry name" value="AF0104/ALDC/Ptd012-like"/>
    <property type="match status" value="1"/>
</dbReference>
<dbReference type="Pfam" id="PF03479">
    <property type="entry name" value="PCC"/>
    <property type="match status" value="1"/>
</dbReference>
<dbReference type="PIRSF" id="PIRSF016702">
    <property type="entry name" value="DNA_bp_PD1"/>
    <property type="match status" value="1"/>
</dbReference>
<feature type="domain" description="PPC" evidence="1">
    <location>
        <begin position="4"/>
        <end position="141"/>
    </location>
</feature>
<proteinExistence type="predicted"/>
<evidence type="ECO:0000313" key="2">
    <source>
        <dbReference type="EMBL" id="NIR75430.1"/>
    </source>
</evidence>
<sequence length="144" mass="16369">MLYVRQGDKYVLRFEDGEIFPDRLLEFIGAERINAASLTGIGAMQRVSITYYDMEVKTYLPDQDFDEQLEVLSLTGNVAVYDGEPLVHAHVTLGRRDYTVIGGHLRHGIVCPTLEVVLTVLPEPIERTMDPVYELPGLDLRNRF</sequence>
<keyword evidence="2" id="KW-0238">DNA-binding</keyword>
<evidence type="ECO:0000259" key="1">
    <source>
        <dbReference type="PROSITE" id="PS51742"/>
    </source>
</evidence>
<dbReference type="PANTHER" id="PTHR34988:SF1">
    <property type="entry name" value="DNA-BINDING PROTEIN"/>
    <property type="match status" value="1"/>
</dbReference>
<protein>
    <submittedName>
        <fullName evidence="2">DNA-binding protein</fullName>
    </submittedName>
</protein>
<organism evidence="2 3">
    <name type="scientific">Candidatus Kutchimonas denitrificans</name>
    <dbReference type="NCBI Taxonomy" id="3056748"/>
    <lineage>
        <taxon>Bacteria</taxon>
        <taxon>Pseudomonadati</taxon>
        <taxon>Gemmatimonadota</taxon>
        <taxon>Gemmatimonadia</taxon>
        <taxon>Candidatus Palauibacterales</taxon>
        <taxon>Candidatus Palauibacteraceae</taxon>
        <taxon>Candidatus Kutchimonas</taxon>
    </lineage>
</organism>
<dbReference type="AlphaFoldDB" id="A0AAE4ZCR5"/>
<comment type="caution">
    <text evidence="2">The sequence shown here is derived from an EMBL/GenBank/DDBJ whole genome shotgun (WGS) entry which is preliminary data.</text>
</comment>
<reference evidence="2 3" key="1">
    <citation type="submission" date="2020-01" db="EMBL/GenBank/DDBJ databases">
        <title>Genomes assembled from Gulf of Kutch pelagic sediment metagenomes.</title>
        <authorList>
            <person name="Chandrashekar M."/>
            <person name="Mahajan M.S."/>
            <person name="Dave K.J."/>
            <person name="Vatsa P."/>
            <person name="Nathani N.M."/>
        </authorList>
    </citation>
    <scope>NUCLEOTIDE SEQUENCE [LARGE SCALE GENOMIC DNA]</scope>
    <source>
        <strain evidence="2">KS3-K002</strain>
    </source>
</reference>
<evidence type="ECO:0000313" key="3">
    <source>
        <dbReference type="Proteomes" id="UP000702544"/>
    </source>
</evidence>
<dbReference type="PANTHER" id="PTHR34988">
    <property type="entry name" value="PROTEIN, PUTATIVE-RELATED"/>
    <property type="match status" value="1"/>
</dbReference>
<dbReference type="Gene3D" id="3.30.1330.80">
    <property type="entry name" value="Hypothetical protein, similar to alpha- acetolactate decarboxylase, domain 2"/>
    <property type="match status" value="1"/>
</dbReference>